<dbReference type="RefSeq" id="XP_022665172.1">
    <property type="nucleotide sequence ID" value="XM_022809437.1"/>
</dbReference>
<evidence type="ECO:0000259" key="9">
    <source>
        <dbReference type="PROSITE" id="PS50002"/>
    </source>
</evidence>
<dbReference type="AlphaFoldDB" id="A0A7M7KEY1"/>
<dbReference type="FunFam" id="1.20.1270.60:FF:000013">
    <property type="entry name" value="Amphiphysin isoform 2"/>
    <property type="match status" value="1"/>
</dbReference>
<evidence type="ECO:0000256" key="1">
    <source>
        <dbReference type="ARBA" id="ARBA00004308"/>
    </source>
</evidence>
<dbReference type="OrthoDB" id="446293at2759"/>
<dbReference type="PRINTS" id="PR00452">
    <property type="entry name" value="SH3DOMAIN"/>
</dbReference>
<evidence type="ECO:0000256" key="4">
    <source>
        <dbReference type="ARBA" id="ARBA00022490"/>
    </source>
</evidence>
<protein>
    <submittedName>
        <fullName evidence="11">Uncharacterized protein</fullName>
    </submittedName>
</protein>
<dbReference type="CDD" id="cd11790">
    <property type="entry name" value="SH3_Amphiphysin"/>
    <property type="match status" value="1"/>
</dbReference>
<evidence type="ECO:0000256" key="7">
    <source>
        <dbReference type="PROSITE-ProRule" id="PRU00192"/>
    </source>
</evidence>
<dbReference type="GeneID" id="111252069"/>
<proteinExistence type="predicted"/>
<dbReference type="EnsemblMetazoa" id="XM_022809437">
    <property type="protein sequence ID" value="XP_022665172"/>
    <property type="gene ID" value="LOC111252069"/>
</dbReference>
<feature type="domain" description="BAR" evidence="10">
    <location>
        <begin position="31"/>
        <end position="247"/>
    </location>
</feature>
<dbReference type="InterPro" id="IPR036028">
    <property type="entry name" value="SH3-like_dom_sf"/>
</dbReference>
<dbReference type="SUPFAM" id="SSF50044">
    <property type="entry name" value="SH3-domain"/>
    <property type="match status" value="1"/>
</dbReference>
<dbReference type="FunCoup" id="A0A7M7KEY1">
    <property type="interactions" value="346"/>
</dbReference>
<evidence type="ECO:0000256" key="8">
    <source>
        <dbReference type="SAM" id="MobiDB-lite"/>
    </source>
</evidence>
<dbReference type="GO" id="GO:0005886">
    <property type="term" value="C:plasma membrane"/>
    <property type="evidence" value="ECO:0007669"/>
    <property type="project" value="TreeGrafter"/>
</dbReference>
<evidence type="ECO:0000313" key="12">
    <source>
        <dbReference type="Proteomes" id="UP000594260"/>
    </source>
</evidence>
<evidence type="ECO:0000259" key="10">
    <source>
        <dbReference type="PROSITE" id="PS51021"/>
    </source>
</evidence>
<keyword evidence="4" id="KW-0963">Cytoplasm</keyword>
<dbReference type="InterPro" id="IPR027267">
    <property type="entry name" value="AH/BAR_dom_sf"/>
</dbReference>
<dbReference type="PANTHER" id="PTHR46514">
    <property type="entry name" value="AMPHIPHYSIN"/>
    <property type="match status" value="1"/>
</dbReference>
<name>A0A7M7KEY1_VARDE</name>
<dbReference type="PROSITE" id="PS50002">
    <property type="entry name" value="SH3"/>
    <property type="match status" value="1"/>
</dbReference>
<feature type="compositionally biased region" description="Polar residues" evidence="8">
    <location>
        <begin position="278"/>
        <end position="296"/>
    </location>
</feature>
<dbReference type="GO" id="GO:0005543">
    <property type="term" value="F:phospholipid binding"/>
    <property type="evidence" value="ECO:0007669"/>
    <property type="project" value="TreeGrafter"/>
</dbReference>
<dbReference type="Pfam" id="PF03114">
    <property type="entry name" value="BAR"/>
    <property type="match status" value="1"/>
</dbReference>
<dbReference type="GO" id="GO:0012505">
    <property type="term" value="C:endomembrane system"/>
    <property type="evidence" value="ECO:0007669"/>
    <property type="project" value="UniProtKB-SubCell"/>
</dbReference>
<evidence type="ECO:0000256" key="2">
    <source>
        <dbReference type="ARBA" id="ARBA00004496"/>
    </source>
</evidence>
<evidence type="ECO:0000313" key="11">
    <source>
        <dbReference type="EnsemblMetazoa" id="XP_022665172"/>
    </source>
</evidence>
<feature type="compositionally biased region" description="Low complexity" evidence="8">
    <location>
        <begin position="257"/>
        <end position="276"/>
    </location>
</feature>
<accession>A0A7M7KEY1</accession>
<dbReference type="InterPro" id="IPR004148">
    <property type="entry name" value="BAR_dom"/>
</dbReference>
<dbReference type="SMART" id="SM00721">
    <property type="entry name" value="BAR"/>
    <property type="match status" value="1"/>
</dbReference>
<feature type="region of interest" description="Disordered" evidence="8">
    <location>
        <begin position="553"/>
        <end position="612"/>
    </location>
</feature>
<dbReference type="Pfam" id="PF00018">
    <property type="entry name" value="SH3_1"/>
    <property type="match status" value="1"/>
</dbReference>
<dbReference type="PRINTS" id="PR01251">
    <property type="entry name" value="AMPHIPHYSIN"/>
</dbReference>
<dbReference type="Proteomes" id="UP000594260">
    <property type="component" value="Unplaced"/>
</dbReference>
<reference evidence="11" key="1">
    <citation type="submission" date="2021-01" db="UniProtKB">
        <authorList>
            <consortium name="EnsemblMetazoa"/>
        </authorList>
    </citation>
    <scope>IDENTIFICATION</scope>
</reference>
<keyword evidence="5" id="KW-0175">Coiled coil</keyword>
<dbReference type="PROSITE" id="PS51021">
    <property type="entry name" value="BAR"/>
    <property type="match status" value="1"/>
</dbReference>
<dbReference type="InterPro" id="IPR003005">
    <property type="entry name" value="Amphiphysin"/>
</dbReference>
<dbReference type="OMA" id="NWANDAA"/>
<dbReference type="InterPro" id="IPR001452">
    <property type="entry name" value="SH3_domain"/>
</dbReference>
<evidence type="ECO:0000256" key="3">
    <source>
        <dbReference type="ARBA" id="ARBA00022443"/>
    </source>
</evidence>
<dbReference type="KEGG" id="vde:111252069"/>
<feature type="compositionally biased region" description="Basic and acidic residues" evidence="8">
    <location>
        <begin position="553"/>
        <end position="565"/>
    </location>
</feature>
<dbReference type="CTD" id="273"/>
<evidence type="ECO:0000256" key="6">
    <source>
        <dbReference type="ARBA" id="ARBA00023136"/>
    </source>
</evidence>
<dbReference type="SUPFAM" id="SSF103657">
    <property type="entry name" value="BAR/IMD domain-like"/>
    <property type="match status" value="1"/>
</dbReference>
<organism evidence="11 12">
    <name type="scientific">Varroa destructor</name>
    <name type="common">Honeybee mite</name>
    <dbReference type="NCBI Taxonomy" id="109461"/>
    <lineage>
        <taxon>Eukaryota</taxon>
        <taxon>Metazoa</taxon>
        <taxon>Ecdysozoa</taxon>
        <taxon>Arthropoda</taxon>
        <taxon>Chelicerata</taxon>
        <taxon>Arachnida</taxon>
        <taxon>Acari</taxon>
        <taxon>Parasitiformes</taxon>
        <taxon>Mesostigmata</taxon>
        <taxon>Gamasina</taxon>
        <taxon>Dermanyssoidea</taxon>
        <taxon>Varroidae</taxon>
        <taxon>Varroa</taxon>
    </lineage>
</organism>
<feature type="compositionally biased region" description="Basic and acidic residues" evidence="8">
    <location>
        <begin position="316"/>
        <end position="327"/>
    </location>
</feature>
<dbReference type="GO" id="GO:0005737">
    <property type="term" value="C:cytoplasm"/>
    <property type="evidence" value="ECO:0007669"/>
    <property type="project" value="UniProtKB-SubCell"/>
</dbReference>
<comment type="subcellular location">
    <subcellularLocation>
        <location evidence="2">Cytoplasm</location>
    </subcellularLocation>
    <subcellularLocation>
        <location evidence="1">Endomembrane system</location>
    </subcellularLocation>
</comment>
<feature type="domain" description="SH3" evidence="9">
    <location>
        <begin position="626"/>
        <end position="690"/>
    </location>
</feature>
<keyword evidence="3 7" id="KW-0728">SH3 domain</keyword>
<evidence type="ECO:0000256" key="5">
    <source>
        <dbReference type="ARBA" id="ARBA00023054"/>
    </source>
</evidence>
<keyword evidence="12" id="KW-1185">Reference proteome</keyword>
<dbReference type="PANTHER" id="PTHR46514:SF3">
    <property type="entry name" value="AMPHIPHYSIN"/>
    <property type="match status" value="1"/>
</dbReference>
<sequence>MATMTANTENPANKTFTQVLQKHAGRAKERILQNLGRADKTKDEVFEVYLQNFSRQQLAVTKLQKEFKNYLLCIKSMQMASKSLMDTLSEIYEQEWVGHEHIPIKAQALDLLWDDYFRKMNDVLNPINNYIAQFHDMRNKIGKRGRKLVDYDKSRHNVEALRNSAKKKDDVKLTKAREELEHAKSLYEQLNNELHDDLPRLYESRIPFLVKNLQTLFDGECRFHGENAVVYQFLNETMHKLARDSGHPISGPIAQAPQLSLLPPSPMLQQSSSPGLVTPSSQKTNNKTISLRTSTGNQQQQSNSFAVASSPGGEVRPYEEIDFKKDGPASVSSTNDSLEPPQLPIKQRKALGGSTTSAVISESTITAVVGPRVTLEYDRFDQEFSSRIRSLQIPDDLKKKMLDLATEVLRLCLISTCAASTQTEGEFWKFPRVEESKPEEQCKDLVALDLATPAVARDLYASAQRAPLPMPTCIGCNLDTKMKCIWLSEREQEAFKHHLWMCLKCAVRNPIESIVPGMMDRNANMCIWFNQVTRLKAKYTEFKLLPNEVAGELKDTAHHDEKKASEQPPMLDEGRGETQESLKGGPSAASDAVKSPLGMNGQKPPQSDHGVYDIPVGATTTDLPTETLYKVRATYKYTAEDVDELNFESGEIIRVIEYEDPEEQEEGWLMGVKESTNERGLFPANFTRPI</sequence>
<dbReference type="FunFam" id="2.30.30.40:FF:000172">
    <property type="entry name" value="Amphiphysin, isoform B"/>
    <property type="match status" value="1"/>
</dbReference>
<dbReference type="Gene3D" id="1.20.1270.60">
    <property type="entry name" value="Arfaptin homology (AH) domain/BAR domain"/>
    <property type="match status" value="1"/>
</dbReference>
<dbReference type="Gene3D" id="2.30.30.40">
    <property type="entry name" value="SH3 Domains"/>
    <property type="match status" value="1"/>
</dbReference>
<keyword evidence="6" id="KW-0472">Membrane</keyword>
<dbReference type="InParanoid" id="A0A7M7KEY1"/>
<dbReference type="SMART" id="SM00326">
    <property type="entry name" value="SH3"/>
    <property type="match status" value="1"/>
</dbReference>
<feature type="region of interest" description="Disordered" evidence="8">
    <location>
        <begin position="245"/>
        <end position="345"/>
    </location>
</feature>